<evidence type="ECO:0000256" key="5">
    <source>
        <dbReference type="ARBA" id="ARBA00022792"/>
    </source>
</evidence>
<evidence type="ECO:0000256" key="6">
    <source>
        <dbReference type="ARBA" id="ARBA00022946"/>
    </source>
</evidence>
<evidence type="ECO:0000313" key="12">
    <source>
        <dbReference type="Proteomes" id="UP000694404"/>
    </source>
</evidence>
<keyword evidence="6" id="KW-0809">Transit peptide</keyword>
<dbReference type="GeneTree" id="ENSGT00960000191400"/>
<keyword evidence="12" id="KW-1185">Reference proteome</keyword>
<evidence type="ECO:0000256" key="4">
    <source>
        <dbReference type="ARBA" id="ARBA00022692"/>
    </source>
</evidence>
<dbReference type="Gene3D" id="4.10.81.10">
    <property type="entry name" value="Cytochrome c oxidase, subunit 8"/>
    <property type="match status" value="1"/>
</dbReference>
<evidence type="ECO:0000256" key="8">
    <source>
        <dbReference type="ARBA" id="ARBA00023128"/>
    </source>
</evidence>
<dbReference type="GO" id="GO:0045277">
    <property type="term" value="C:respiratory chain complex IV"/>
    <property type="evidence" value="ECO:0007669"/>
    <property type="project" value="InterPro"/>
</dbReference>
<keyword evidence="4 10" id="KW-0812">Transmembrane</keyword>
<evidence type="ECO:0000256" key="10">
    <source>
        <dbReference type="SAM" id="Phobius"/>
    </source>
</evidence>
<dbReference type="AlphaFoldDB" id="A0A8C0IWA9"/>
<dbReference type="SUPFAM" id="SSF81431">
    <property type="entry name" value="Mitochondrial cytochrome c oxidase subunit VIIIb (aka IX)"/>
    <property type="match status" value="1"/>
</dbReference>
<evidence type="ECO:0000256" key="9">
    <source>
        <dbReference type="ARBA" id="ARBA00023136"/>
    </source>
</evidence>
<reference evidence="11" key="2">
    <citation type="submission" date="2025-09" db="UniProtKB">
        <authorList>
            <consortium name="Ensembl"/>
        </authorList>
    </citation>
    <scope>IDENTIFICATION</scope>
</reference>
<comment type="similarity">
    <text evidence="3">Belongs to the cytochrome c oxidase VIII family.</text>
</comment>
<dbReference type="InterPro" id="IPR003205">
    <property type="entry name" value="Cyt_c_oxidase_su8"/>
</dbReference>
<dbReference type="Pfam" id="PF02285">
    <property type="entry name" value="COX8"/>
    <property type="match status" value="1"/>
</dbReference>
<proteinExistence type="inferred from homology"/>
<keyword evidence="8" id="KW-0496">Mitochondrion</keyword>
<evidence type="ECO:0000313" key="11">
    <source>
        <dbReference type="Ensembl" id="ENSCABP00000023258.1"/>
    </source>
</evidence>
<evidence type="ECO:0000256" key="3">
    <source>
        <dbReference type="ARBA" id="ARBA00010117"/>
    </source>
</evidence>
<dbReference type="Proteomes" id="UP000694404">
    <property type="component" value="Unplaced"/>
</dbReference>
<sequence>MFSHRHSSPHRVKGQASFPPELSFLSRGRRVPPKLHLTFFPLIQETVIGLSALSLAVLGPAGWFLFHLPSYKKNSARWW</sequence>
<keyword evidence="9 10" id="KW-0472">Membrane</keyword>
<organism evidence="11 12">
    <name type="scientific">Chelonoidis abingdonii</name>
    <name type="common">Abingdon island giant tortoise</name>
    <name type="synonym">Testudo abingdonii</name>
    <dbReference type="NCBI Taxonomy" id="106734"/>
    <lineage>
        <taxon>Eukaryota</taxon>
        <taxon>Metazoa</taxon>
        <taxon>Chordata</taxon>
        <taxon>Craniata</taxon>
        <taxon>Vertebrata</taxon>
        <taxon>Euteleostomi</taxon>
        <taxon>Archelosauria</taxon>
        <taxon>Testudinata</taxon>
        <taxon>Testudines</taxon>
        <taxon>Cryptodira</taxon>
        <taxon>Durocryptodira</taxon>
        <taxon>Testudinoidea</taxon>
        <taxon>Testudinidae</taxon>
        <taxon>Chelonoidis</taxon>
    </lineage>
</organism>
<dbReference type="Ensembl" id="ENSCABT00000025485.1">
    <property type="protein sequence ID" value="ENSCABP00000023258.1"/>
    <property type="gene ID" value="ENSCABG00000017133.1"/>
</dbReference>
<dbReference type="UniPathway" id="UPA00705"/>
<evidence type="ECO:0000256" key="2">
    <source>
        <dbReference type="ARBA" id="ARBA00004673"/>
    </source>
</evidence>
<feature type="transmembrane region" description="Helical" evidence="10">
    <location>
        <begin position="47"/>
        <end position="68"/>
    </location>
</feature>
<accession>A0A8C0IWA9</accession>
<dbReference type="GO" id="GO:0006123">
    <property type="term" value="P:mitochondrial electron transport, cytochrome c to oxygen"/>
    <property type="evidence" value="ECO:0007669"/>
    <property type="project" value="InterPro"/>
</dbReference>
<comment type="subcellular location">
    <subcellularLocation>
        <location evidence="1">Mitochondrion inner membrane</location>
        <topology evidence="1">Single-pass membrane protein</topology>
    </subcellularLocation>
</comment>
<evidence type="ECO:0000256" key="7">
    <source>
        <dbReference type="ARBA" id="ARBA00022989"/>
    </source>
</evidence>
<keyword evidence="7 10" id="KW-1133">Transmembrane helix</keyword>
<dbReference type="InterPro" id="IPR036548">
    <property type="entry name" value="Cyt_c_oxidase_su8_sf"/>
</dbReference>
<keyword evidence="5" id="KW-0999">Mitochondrion inner membrane</keyword>
<reference evidence="11" key="1">
    <citation type="submission" date="2025-08" db="UniProtKB">
        <authorList>
            <consortium name="Ensembl"/>
        </authorList>
    </citation>
    <scope>IDENTIFICATION</scope>
</reference>
<comment type="pathway">
    <text evidence="2">Energy metabolism; oxidative phosphorylation.</text>
</comment>
<protein>
    <submittedName>
        <fullName evidence="11">Uncharacterized protein</fullName>
    </submittedName>
</protein>
<dbReference type="GO" id="GO:0005743">
    <property type="term" value="C:mitochondrial inner membrane"/>
    <property type="evidence" value="ECO:0007669"/>
    <property type="project" value="UniProtKB-SubCell"/>
</dbReference>
<evidence type="ECO:0000256" key="1">
    <source>
        <dbReference type="ARBA" id="ARBA00004434"/>
    </source>
</evidence>
<name>A0A8C0IWA9_CHEAB</name>